<keyword evidence="11" id="KW-1185">Reference proteome</keyword>
<keyword evidence="5" id="KW-0408">Iron</keyword>
<protein>
    <submittedName>
        <fullName evidence="10">4-hydroxy-3-methylbut-2-enyl diphosphate reductase</fullName>
        <ecNumber evidence="10">1.17.7.4</ecNumber>
    </submittedName>
</protein>
<comment type="pathway">
    <text evidence="7">Isoprenoid biosynthesis; isopentenyl diphosphate biosynthesis via DXP pathway; isopentenyl diphosphate from 1-deoxy-D-xylulose 5-phosphate: step 6/6.</text>
</comment>
<evidence type="ECO:0000256" key="3">
    <source>
        <dbReference type="ARBA" id="ARBA00022723"/>
    </source>
</evidence>
<dbReference type="CDD" id="cd13944">
    <property type="entry name" value="lytB_ispH"/>
    <property type="match status" value="1"/>
</dbReference>
<keyword evidence="6" id="KW-0411">Iron-sulfur</keyword>
<proteinExistence type="predicted"/>
<evidence type="ECO:0000256" key="1">
    <source>
        <dbReference type="ARBA" id="ARBA00001966"/>
    </source>
</evidence>
<name>A0AA49Q9F3_9BACT</name>
<comment type="pathway">
    <text evidence="8">Isoprenoid biosynthesis; dimethylallyl diphosphate biosynthesis; dimethylallyl diphosphate from (2E)-4-hydroxy-3-methylbutenyl diphosphate: step 1/1.</text>
</comment>
<evidence type="ECO:0000256" key="4">
    <source>
        <dbReference type="ARBA" id="ARBA00023002"/>
    </source>
</evidence>
<dbReference type="InterPro" id="IPR003451">
    <property type="entry name" value="LytB/IspH"/>
</dbReference>
<dbReference type="Gene3D" id="3.40.1010.20">
    <property type="entry name" value="4-hydroxy-3-methylbut-2-enyl diphosphate reductase, catalytic domain"/>
    <property type="match status" value="2"/>
</dbReference>
<dbReference type="EC" id="1.17.7.4" evidence="10"/>
<dbReference type="Gene3D" id="3.40.50.11270">
    <property type="match status" value="1"/>
</dbReference>
<accession>A0AA49Q9F3</accession>
<dbReference type="Pfam" id="PF02401">
    <property type="entry name" value="LYTB"/>
    <property type="match status" value="1"/>
</dbReference>
<gene>
    <name evidence="9" type="ORF">Strain138_002625</name>
    <name evidence="10" type="ORF">Strain318_002625</name>
</gene>
<evidence type="ECO:0000313" key="9">
    <source>
        <dbReference type="EMBL" id="WKW13308.1"/>
    </source>
</evidence>
<keyword evidence="2" id="KW-0004">4Fe-4S</keyword>
<dbReference type="PANTHER" id="PTHR31619">
    <property type="entry name" value="4-HYDROXY-3-METHYLBUT-2-ENYL DIPHOSPHATE REDUCTASE, CHLOROPLASTIC"/>
    <property type="match status" value="1"/>
</dbReference>
<dbReference type="RefSeq" id="WP_367886168.1">
    <property type="nucleotide sequence ID" value="NZ_CP130612.1"/>
</dbReference>
<evidence type="ECO:0000256" key="5">
    <source>
        <dbReference type="ARBA" id="ARBA00023004"/>
    </source>
</evidence>
<evidence type="ECO:0000256" key="8">
    <source>
        <dbReference type="ARBA" id="ARBA00046314"/>
    </source>
</evidence>
<keyword evidence="3" id="KW-0479">Metal-binding</keyword>
<dbReference type="NCBIfam" id="TIGR00216">
    <property type="entry name" value="ispH_lytB"/>
    <property type="match status" value="1"/>
</dbReference>
<reference evidence="10" key="1">
    <citation type="submission" date="2023-07" db="EMBL/GenBank/DDBJ databases">
        <authorList>
            <person name="Haufschild T."/>
            <person name="Kallscheuer N."/>
            <person name="Hammer J."/>
            <person name="Kohn T."/>
            <person name="Kabuu M."/>
            <person name="Jogler M."/>
            <person name="Wohfarth N."/>
            <person name="Heuer A."/>
            <person name="Rohde M."/>
            <person name="van Teeseling M.C.F."/>
            <person name="Jogler C."/>
        </authorList>
    </citation>
    <scope>NUCLEOTIDE SEQUENCE</scope>
    <source>
        <strain evidence="9">Strain 138</strain>
        <strain evidence="10">Strain 318</strain>
    </source>
</reference>
<dbReference type="GO" id="GO:0019288">
    <property type="term" value="P:isopentenyl diphosphate biosynthetic process, methylerythritol 4-phosphate pathway"/>
    <property type="evidence" value="ECO:0007669"/>
    <property type="project" value="InterPro"/>
</dbReference>
<dbReference type="Proteomes" id="UP001229955">
    <property type="component" value="Chromosome"/>
</dbReference>
<evidence type="ECO:0000256" key="7">
    <source>
        <dbReference type="ARBA" id="ARBA00046313"/>
    </source>
</evidence>
<evidence type="ECO:0000256" key="2">
    <source>
        <dbReference type="ARBA" id="ARBA00022485"/>
    </source>
</evidence>
<dbReference type="GO" id="GO:0051539">
    <property type="term" value="F:4 iron, 4 sulfur cluster binding"/>
    <property type="evidence" value="ECO:0007669"/>
    <property type="project" value="UniProtKB-KW"/>
</dbReference>
<organism evidence="10 11">
    <name type="scientific">Pseudogemmatithrix spongiicola</name>
    <dbReference type="NCBI Taxonomy" id="3062599"/>
    <lineage>
        <taxon>Bacteria</taxon>
        <taxon>Pseudomonadati</taxon>
        <taxon>Gemmatimonadota</taxon>
        <taxon>Gemmatimonadia</taxon>
        <taxon>Gemmatimonadales</taxon>
        <taxon>Gemmatimonadaceae</taxon>
        <taxon>Pseudogemmatithrix</taxon>
    </lineage>
</organism>
<evidence type="ECO:0000256" key="6">
    <source>
        <dbReference type="ARBA" id="ARBA00023014"/>
    </source>
</evidence>
<dbReference type="AlphaFoldDB" id="A0AA49Q9F3"/>
<dbReference type="GO" id="GO:0051745">
    <property type="term" value="F:4-hydroxy-3-methylbut-2-enyl diphosphate reductase activity"/>
    <property type="evidence" value="ECO:0007669"/>
    <property type="project" value="UniProtKB-EC"/>
</dbReference>
<dbReference type="EMBL" id="CP130613">
    <property type="protein sequence ID" value="WKW16215.1"/>
    <property type="molecule type" value="Genomic_DNA"/>
</dbReference>
<dbReference type="NCBIfam" id="NF009911">
    <property type="entry name" value="PRK13371.1"/>
    <property type="match status" value="1"/>
</dbReference>
<dbReference type="GO" id="GO:0050992">
    <property type="term" value="P:dimethylallyl diphosphate biosynthetic process"/>
    <property type="evidence" value="ECO:0007669"/>
    <property type="project" value="InterPro"/>
</dbReference>
<keyword evidence="4 10" id="KW-0560">Oxidoreductase</keyword>
<comment type="cofactor">
    <cofactor evidence="1">
        <name>[4Fe-4S] cluster</name>
        <dbReference type="ChEBI" id="CHEBI:49883"/>
    </cofactor>
</comment>
<evidence type="ECO:0000313" key="10">
    <source>
        <dbReference type="EMBL" id="WKW16215.1"/>
    </source>
</evidence>
<dbReference type="PANTHER" id="PTHR31619:SF5">
    <property type="entry name" value="4-HYDROXY-3-METHYLBUT-2-ENYL DIPHOSPHATE REDUCTASE, CHLOROPLASTIC"/>
    <property type="match status" value="1"/>
</dbReference>
<dbReference type="KEGG" id="pspc:Strain318_002625"/>
<sequence>MASESTYVRKGFGLKAEVQNTLTADYDGKLVDLLLAREYTLTAGDVTIRLAKEFGFCYGVERAVEYAYQTRLKFPDKKIYLAGEIIHNPHVNAKLKEMGIVFLKPSDKGFDYTGVEPGDVVILPAFGVTIHDFETLRAIGCVMVDTTCGSVLNVWKRVDAYAKDGFTSLIHGKYYHEETRATASQVEKYAGGTYIVVRNMAEAEDVMAYIAGTFPGGREAFLAKYAHAASPGFDPDVHLKRIGVANQTTMLARESLAIGEAVGQTMERVHGAEYRAQNFRTFDTICSATQDRQDAVNALLTEPLDVMLVIGGYNSSNTISLAALCAEKVRTYHVEDANCIDPEQGTIRHRDLATGKEVSESGWLPASGPLRVGLTAGASTPNNKIGEAVTRVLQTRGVDPASVA</sequence>
<evidence type="ECO:0000313" key="11">
    <source>
        <dbReference type="Proteomes" id="UP001229955"/>
    </source>
</evidence>
<accession>A0AA49JXA3</accession>
<dbReference type="EMBL" id="CP130612">
    <property type="protein sequence ID" value="WKW13308.1"/>
    <property type="molecule type" value="Genomic_DNA"/>
</dbReference>
<dbReference type="GO" id="GO:0046872">
    <property type="term" value="F:metal ion binding"/>
    <property type="evidence" value="ECO:0007669"/>
    <property type="project" value="UniProtKB-KW"/>
</dbReference>